<dbReference type="SUPFAM" id="SSF50998">
    <property type="entry name" value="Quinoprotein alcohol dehydrogenase-like"/>
    <property type="match status" value="1"/>
</dbReference>
<evidence type="ECO:0000313" key="3">
    <source>
        <dbReference type="EMBL" id="TWT62380.1"/>
    </source>
</evidence>
<sequence precursor="true">MISAFRILLIVCSISLIDTVQATEPMTWPHPLGPEYNRVSRERNIPLDWDDDSPLNADQQDELWTITELPGLHTPLIFNEKLYALFDFTSPIEETKGGSHYGIISWSIKDRDPEARFTQQISSDLPQRCPQPYLVGDPAWRQLFCLNVTGEVVALDSDLGNTLWTHALFDESVSDNLQAQTVAPLIFEHLLIVTWQVTQNNQNMLHCVALDRRNGLPCWQLKRSLSTKVLGSPTPAVLNHQVVLAIPGEEGSVELLQIRTGRFVAKLESSGKSQTIHELLYQDGKLLALSSTEINPTMKSWGIDVWRLVESESSQSSTALKTPQKLAHFDLQSSEMATALLHGDAVFAANSAGTLEVFSIKQQKRLHELPTAEGTMPHLQWIDDQVLLTTNSGLWQAYSCKNSACELLYTKKVGKQIPFLPAISKKQIYVQHINELTAFGPYDNDDAISQLMIPLTKIAQDETSDKPDSIQIIPAAISLSPGYQQAFQVLLFNDQGHYLRTLDPQELTWNWNGPGEITSEKGILTLPIEINRDSRSILDVEFESFRAESIIRVHSPTKQVIAPSAP</sequence>
<feature type="domain" description="Pyrrolo-quinoline quinone repeat" evidence="2">
    <location>
        <begin position="143"/>
        <end position="273"/>
    </location>
</feature>
<dbReference type="AlphaFoldDB" id="A0A5C5XHD1"/>
<evidence type="ECO:0000256" key="1">
    <source>
        <dbReference type="SAM" id="SignalP"/>
    </source>
</evidence>
<proteinExistence type="predicted"/>
<dbReference type="Pfam" id="PF13360">
    <property type="entry name" value="PQQ_2"/>
    <property type="match status" value="1"/>
</dbReference>
<organism evidence="3 4">
    <name type="scientific">Rubinisphaera italica</name>
    <dbReference type="NCBI Taxonomy" id="2527969"/>
    <lineage>
        <taxon>Bacteria</taxon>
        <taxon>Pseudomonadati</taxon>
        <taxon>Planctomycetota</taxon>
        <taxon>Planctomycetia</taxon>
        <taxon>Planctomycetales</taxon>
        <taxon>Planctomycetaceae</taxon>
        <taxon>Rubinisphaera</taxon>
    </lineage>
</organism>
<evidence type="ECO:0000259" key="2">
    <source>
        <dbReference type="Pfam" id="PF13360"/>
    </source>
</evidence>
<comment type="caution">
    <text evidence="3">The sequence shown here is derived from an EMBL/GenBank/DDBJ whole genome shotgun (WGS) entry which is preliminary data.</text>
</comment>
<dbReference type="InterPro" id="IPR011047">
    <property type="entry name" value="Quinoprotein_ADH-like_sf"/>
</dbReference>
<dbReference type="Gene3D" id="2.130.10.10">
    <property type="entry name" value="YVTN repeat-like/Quinoprotein amine dehydrogenase"/>
    <property type="match status" value="1"/>
</dbReference>
<protein>
    <submittedName>
        <fullName evidence="3">Outer membrane biogenesis protein BamB</fullName>
    </submittedName>
</protein>
<dbReference type="PANTHER" id="PTHR34512">
    <property type="entry name" value="CELL SURFACE PROTEIN"/>
    <property type="match status" value="1"/>
</dbReference>
<keyword evidence="4" id="KW-1185">Reference proteome</keyword>
<dbReference type="InterPro" id="IPR002372">
    <property type="entry name" value="PQQ_rpt_dom"/>
</dbReference>
<dbReference type="Proteomes" id="UP000316095">
    <property type="component" value="Unassembled WGS sequence"/>
</dbReference>
<gene>
    <name evidence="3" type="ORF">Pan54_31220</name>
</gene>
<dbReference type="RefSeq" id="WP_146504247.1">
    <property type="nucleotide sequence ID" value="NZ_SJPG01000001.1"/>
</dbReference>
<name>A0A5C5XHD1_9PLAN</name>
<dbReference type="PANTHER" id="PTHR34512:SF30">
    <property type="entry name" value="OUTER MEMBRANE PROTEIN ASSEMBLY FACTOR BAMB"/>
    <property type="match status" value="1"/>
</dbReference>
<evidence type="ECO:0000313" key="4">
    <source>
        <dbReference type="Proteomes" id="UP000316095"/>
    </source>
</evidence>
<reference evidence="3 4" key="1">
    <citation type="submission" date="2019-02" db="EMBL/GenBank/DDBJ databases">
        <title>Deep-cultivation of Planctomycetes and their phenomic and genomic characterization uncovers novel biology.</title>
        <authorList>
            <person name="Wiegand S."/>
            <person name="Jogler M."/>
            <person name="Boedeker C."/>
            <person name="Pinto D."/>
            <person name="Vollmers J."/>
            <person name="Rivas-Marin E."/>
            <person name="Kohn T."/>
            <person name="Peeters S.H."/>
            <person name="Heuer A."/>
            <person name="Rast P."/>
            <person name="Oberbeckmann S."/>
            <person name="Bunk B."/>
            <person name="Jeske O."/>
            <person name="Meyerdierks A."/>
            <person name="Storesund J.E."/>
            <person name="Kallscheuer N."/>
            <person name="Luecker S."/>
            <person name="Lage O.M."/>
            <person name="Pohl T."/>
            <person name="Merkel B.J."/>
            <person name="Hornburger P."/>
            <person name="Mueller R.-W."/>
            <person name="Bruemmer F."/>
            <person name="Labrenz M."/>
            <person name="Spormann A.M."/>
            <person name="Op Den Camp H."/>
            <person name="Overmann J."/>
            <person name="Amann R."/>
            <person name="Jetten M.S.M."/>
            <person name="Mascher T."/>
            <person name="Medema M.H."/>
            <person name="Devos D.P."/>
            <person name="Kaster A.-K."/>
            <person name="Ovreas L."/>
            <person name="Rohde M."/>
            <person name="Galperin M.Y."/>
            <person name="Jogler C."/>
        </authorList>
    </citation>
    <scope>NUCLEOTIDE SEQUENCE [LARGE SCALE GENOMIC DNA]</scope>
    <source>
        <strain evidence="3 4">Pan54</strain>
    </source>
</reference>
<dbReference type="InterPro" id="IPR015943">
    <property type="entry name" value="WD40/YVTN_repeat-like_dom_sf"/>
</dbReference>
<dbReference type="OrthoDB" id="5173551at2"/>
<dbReference type="EMBL" id="SJPG01000001">
    <property type="protein sequence ID" value="TWT62380.1"/>
    <property type="molecule type" value="Genomic_DNA"/>
</dbReference>
<feature type="signal peptide" evidence="1">
    <location>
        <begin position="1"/>
        <end position="22"/>
    </location>
</feature>
<accession>A0A5C5XHD1</accession>
<keyword evidence="1" id="KW-0732">Signal</keyword>
<feature type="chain" id="PRO_5022974747" evidence="1">
    <location>
        <begin position="23"/>
        <end position="566"/>
    </location>
</feature>